<evidence type="ECO:0000313" key="2">
    <source>
        <dbReference type="Proteomes" id="UP000244168"/>
    </source>
</evidence>
<dbReference type="EMBL" id="QAOQ01000005">
    <property type="protein sequence ID" value="PTQ95622.1"/>
    <property type="molecule type" value="Genomic_DNA"/>
</dbReference>
<proteinExistence type="predicted"/>
<dbReference type="OrthoDB" id="799583at2"/>
<comment type="caution">
    <text evidence="1">The sequence shown here is derived from an EMBL/GenBank/DDBJ whole genome shotgun (WGS) entry which is preliminary data.</text>
</comment>
<name>A0A2T5J863_9SPHI</name>
<dbReference type="AlphaFoldDB" id="A0A2T5J863"/>
<reference evidence="1 2" key="1">
    <citation type="submission" date="2018-04" db="EMBL/GenBank/DDBJ databases">
        <title>Genomic Encyclopedia of Archaeal and Bacterial Type Strains, Phase II (KMG-II): from individual species to whole genera.</title>
        <authorList>
            <person name="Goeker M."/>
        </authorList>
    </citation>
    <scope>NUCLEOTIDE SEQUENCE [LARGE SCALE GENOMIC DNA]</scope>
    <source>
        <strain evidence="1 2">DSM 26809</strain>
    </source>
</reference>
<sequence>MLTREKMHDLIEHMPVEFSLNQLVEEVIVRRMEKPEHLDNKFLTNELKNKLDKAIKESNAGLGTDWNDFKKEWLNEDL</sequence>
<accession>A0A2T5J863</accession>
<evidence type="ECO:0008006" key="3">
    <source>
        <dbReference type="Google" id="ProtNLM"/>
    </source>
</evidence>
<keyword evidence="2" id="KW-1185">Reference proteome</keyword>
<protein>
    <recommendedName>
        <fullName evidence="3">Addiction module component</fullName>
    </recommendedName>
</protein>
<dbReference type="Proteomes" id="UP000244168">
    <property type="component" value="Unassembled WGS sequence"/>
</dbReference>
<dbReference type="RefSeq" id="WP_107829129.1">
    <property type="nucleotide sequence ID" value="NZ_CP160205.1"/>
</dbReference>
<organism evidence="1 2">
    <name type="scientific">Mucilaginibacter yixingensis</name>
    <dbReference type="NCBI Taxonomy" id="1295612"/>
    <lineage>
        <taxon>Bacteria</taxon>
        <taxon>Pseudomonadati</taxon>
        <taxon>Bacteroidota</taxon>
        <taxon>Sphingobacteriia</taxon>
        <taxon>Sphingobacteriales</taxon>
        <taxon>Sphingobacteriaceae</taxon>
        <taxon>Mucilaginibacter</taxon>
    </lineage>
</organism>
<gene>
    <name evidence="1" type="ORF">C8P68_105127</name>
</gene>
<evidence type="ECO:0000313" key="1">
    <source>
        <dbReference type="EMBL" id="PTQ95622.1"/>
    </source>
</evidence>